<protein>
    <submittedName>
        <fullName evidence="3">Glyoxalase/Bleomycin resistance protein/Dihydroxybiphenyl dioxygenase</fullName>
    </submittedName>
</protein>
<dbReference type="SUPFAM" id="SSF54593">
    <property type="entry name" value="Glyoxalase/Bleomycin resistance protein/Dihydroxybiphenyl dioxygenase"/>
    <property type="match status" value="1"/>
</dbReference>
<dbReference type="InterPro" id="IPR004360">
    <property type="entry name" value="Glyas_Fos-R_dOase_dom"/>
</dbReference>
<evidence type="ECO:0000313" key="3">
    <source>
        <dbReference type="EMBL" id="KAF1987946.1"/>
    </source>
</evidence>
<keyword evidence="3" id="KW-0223">Dioxygenase</keyword>
<name>A0A6G1H401_9PEZI</name>
<keyword evidence="4" id="KW-1185">Reference proteome</keyword>
<dbReference type="OrthoDB" id="16820at2759"/>
<proteinExistence type="predicted"/>
<dbReference type="Proteomes" id="UP000800041">
    <property type="component" value="Unassembled WGS sequence"/>
</dbReference>
<dbReference type="InterPro" id="IPR051785">
    <property type="entry name" value="MMCE/EMCE_epimerase"/>
</dbReference>
<sequence>NHVAISVPSCDEAATWYETIFGFRRICRDATTTRSSTPSAPIFKIYGDKLQEVKCVWLSCGNGVGFEIFEFVEPGYVAPAKTFEYNRGGFFHIAVTVPDPDAIAKKIAETRGKQIGETVEVNGEKALYVHDPWGNVIECLSCSYEHL</sequence>
<evidence type="ECO:0000256" key="1">
    <source>
        <dbReference type="ARBA" id="ARBA00022723"/>
    </source>
</evidence>
<dbReference type="AlphaFoldDB" id="A0A6G1H401"/>
<feature type="non-terminal residue" evidence="3">
    <location>
        <position position="147"/>
    </location>
</feature>
<dbReference type="Gene3D" id="3.10.180.10">
    <property type="entry name" value="2,3-Dihydroxybiphenyl 1,2-Dioxygenase, domain 1"/>
    <property type="match status" value="1"/>
</dbReference>
<dbReference type="GO" id="GO:0004493">
    <property type="term" value="F:methylmalonyl-CoA epimerase activity"/>
    <property type="evidence" value="ECO:0007669"/>
    <property type="project" value="TreeGrafter"/>
</dbReference>
<keyword evidence="3" id="KW-0560">Oxidoreductase</keyword>
<keyword evidence="1" id="KW-0479">Metal-binding</keyword>
<dbReference type="InterPro" id="IPR029068">
    <property type="entry name" value="Glyas_Bleomycin-R_OHBP_Dase"/>
</dbReference>
<dbReference type="PANTHER" id="PTHR43048:SF6">
    <property type="entry name" value="BLR8189 PROTEIN"/>
    <property type="match status" value="1"/>
</dbReference>
<evidence type="ECO:0000313" key="4">
    <source>
        <dbReference type="Proteomes" id="UP000800041"/>
    </source>
</evidence>
<reference evidence="3" key="1">
    <citation type="journal article" date="2020" name="Stud. Mycol.">
        <title>101 Dothideomycetes genomes: a test case for predicting lifestyles and emergence of pathogens.</title>
        <authorList>
            <person name="Haridas S."/>
            <person name="Albert R."/>
            <person name="Binder M."/>
            <person name="Bloem J."/>
            <person name="Labutti K."/>
            <person name="Salamov A."/>
            <person name="Andreopoulos B."/>
            <person name="Baker S."/>
            <person name="Barry K."/>
            <person name="Bills G."/>
            <person name="Bluhm B."/>
            <person name="Cannon C."/>
            <person name="Castanera R."/>
            <person name="Culley D."/>
            <person name="Daum C."/>
            <person name="Ezra D."/>
            <person name="Gonzalez J."/>
            <person name="Henrissat B."/>
            <person name="Kuo A."/>
            <person name="Liang C."/>
            <person name="Lipzen A."/>
            <person name="Lutzoni F."/>
            <person name="Magnuson J."/>
            <person name="Mondo S."/>
            <person name="Nolan M."/>
            <person name="Ohm R."/>
            <person name="Pangilinan J."/>
            <person name="Park H.-J."/>
            <person name="Ramirez L."/>
            <person name="Alfaro M."/>
            <person name="Sun H."/>
            <person name="Tritt A."/>
            <person name="Yoshinaga Y."/>
            <person name="Zwiers L.-H."/>
            <person name="Turgeon B."/>
            <person name="Goodwin S."/>
            <person name="Spatafora J."/>
            <person name="Crous P."/>
            <person name="Grigoriev I."/>
        </authorList>
    </citation>
    <scope>NUCLEOTIDE SEQUENCE</scope>
    <source>
        <strain evidence="3">CBS 113979</strain>
    </source>
</reference>
<dbReference type="Pfam" id="PF00903">
    <property type="entry name" value="Glyoxalase"/>
    <property type="match status" value="1"/>
</dbReference>
<dbReference type="InterPro" id="IPR037523">
    <property type="entry name" value="VOC_core"/>
</dbReference>
<accession>A0A6G1H401</accession>
<gene>
    <name evidence="3" type="ORF">K402DRAFT_314264</name>
</gene>
<feature type="non-terminal residue" evidence="3">
    <location>
        <position position="1"/>
    </location>
</feature>
<dbReference type="PROSITE" id="PS51819">
    <property type="entry name" value="VOC"/>
    <property type="match status" value="1"/>
</dbReference>
<dbReference type="GO" id="GO:0046872">
    <property type="term" value="F:metal ion binding"/>
    <property type="evidence" value="ECO:0007669"/>
    <property type="project" value="UniProtKB-KW"/>
</dbReference>
<evidence type="ECO:0000259" key="2">
    <source>
        <dbReference type="PROSITE" id="PS51819"/>
    </source>
</evidence>
<dbReference type="EMBL" id="ML977150">
    <property type="protein sequence ID" value="KAF1987946.1"/>
    <property type="molecule type" value="Genomic_DNA"/>
</dbReference>
<dbReference type="PANTHER" id="PTHR43048">
    <property type="entry name" value="METHYLMALONYL-COA EPIMERASE"/>
    <property type="match status" value="1"/>
</dbReference>
<feature type="domain" description="VOC" evidence="2">
    <location>
        <begin position="1"/>
        <end position="142"/>
    </location>
</feature>
<dbReference type="GO" id="GO:0051213">
    <property type="term" value="F:dioxygenase activity"/>
    <property type="evidence" value="ECO:0007669"/>
    <property type="project" value="UniProtKB-KW"/>
</dbReference>
<dbReference type="GO" id="GO:0046491">
    <property type="term" value="P:L-methylmalonyl-CoA metabolic process"/>
    <property type="evidence" value="ECO:0007669"/>
    <property type="project" value="TreeGrafter"/>
</dbReference>
<organism evidence="3 4">
    <name type="scientific">Aulographum hederae CBS 113979</name>
    <dbReference type="NCBI Taxonomy" id="1176131"/>
    <lineage>
        <taxon>Eukaryota</taxon>
        <taxon>Fungi</taxon>
        <taxon>Dikarya</taxon>
        <taxon>Ascomycota</taxon>
        <taxon>Pezizomycotina</taxon>
        <taxon>Dothideomycetes</taxon>
        <taxon>Pleosporomycetidae</taxon>
        <taxon>Aulographales</taxon>
        <taxon>Aulographaceae</taxon>
    </lineage>
</organism>